<dbReference type="GO" id="GO:0097589">
    <property type="term" value="C:archaeal-type flagellum"/>
    <property type="evidence" value="ECO:0007669"/>
    <property type="project" value="UniProtKB-SubCell"/>
</dbReference>
<keyword evidence="7" id="KW-1185">Reference proteome</keyword>
<dbReference type="NCBIfam" id="TIGR02537">
    <property type="entry name" value="arch_flag_Nterm"/>
    <property type="match status" value="1"/>
</dbReference>
<dbReference type="AlphaFoldDB" id="L9Y252"/>
<keyword evidence="5" id="KW-1133">Transmembrane helix</keyword>
<evidence type="ECO:0000256" key="2">
    <source>
        <dbReference type="ARBA" id="ARBA00010256"/>
    </source>
</evidence>
<keyword evidence="6" id="KW-0282">Flagellum</keyword>
<dbReference type="GO" id="GO:0005198">
    <property type="term" value="F:structural molecule activity"/>
    <property type="evidence" value="ECO:0007669"/>
    <property type="project" value="InterPro"/>
</dbReference>
<evidence type="ECO:0000256" key="5">
    <source>
        <dbReference type="SAM" id="Phobius"/>
    </source>
</evidence>
<dbReference type="PANTHER" id="PTHR35903:SF1">
    <property type="entry name" value="FLAGELLIN B1"/>
    <property type="match status" value="1"/>
</dbReference>
<dbReference type="EMBL" id="AOID01000025">
    <property type="protein sequence ID" value="ELY68164.1"/>
    <property type="molecule type" value="Genomic_DNA"/>
</dbReference>
<dbReference type="InterPro" id="IPR013373">
    <property type="entry name" value="Flagellin/pilin_N_arc"/>
</dbReference>
<dbReference type="PANTHER" id="PTHR35903">
    <property type="entry name" value="FLAGELLIN B1"/>
    <property type="match status" value="1"/>
</dbReference>
<dbReference type="PATRIC" id="fig|1227496.3.peg.1579"/>
<dbReference type="OrthoDB" id="102632at2157"/>
<evidence type="ECO:0000313" key="7">
    <source>
        <dbReference type="Proteomes" id="UP000011632"/>
    </source>
</evidence>
<comment type="subcellular location">
    <subcellularLocation>
        <location evidence="1 4">Archaeal flagellum</location>
    </subcellularLocation>
</comment>
<reference evidence="6 7" key="1">
    <citation type="journal article" date="2014" name="PLoS Genet.">
        <title>Phylogenetically driven sequencing of extremely halophilic archaea reveals strategies for static and dynamic osmo-response.</title>
        <authorList>
            <person name="Becker E.A."/>
            <person name="Seitzer P.M."/>
            <person name="Tritt A."/>
            <person name="Larsen D."/>
            <person name="Krusor M."/>
            <person name="Yao A.I."/>
            <person name="Wu D."/>
            <person name="Madern D."/>
            <person name="Eisen J.A."/>
            <person name="Darling A.E."/>
            <person name="Facciotti M.T."/>
        </authorList>
    </citation>
    <scope>NUCLEOTIDE SEQUENCE [LARGE SCALE GENOMIC DNA]</scope>
    <source>
        <strain evidence="6 7">JCM 10478</strain>
    </source>
</reference>
<organism evidence="6 7">
    <name type="scientific">Natrinema versiforme JCM 10478</name>
    <dbReference type="NCBI Taxonomy" id="1227496"/>
    <lineage>
        <taxon>Archaea</taxon>
        <taxon>Methanobacteriati</taxon>
        <taxon>Methanobacteriota</taxon>
        <taxon>Stenosarchaea group</taxon>
        <taxon>Halobacteria</taxon>
        <taxon>Halobacteriales</taxon>
        <taxon>Natrialbaceae</taxon>
        <taxon>Natrinema</taxon>
    </lineage>
</organism>
<dbReference type="RefSeq" id="WP_006430634.1">
    <property type="nucleotide sequence ID" value="NZ_AOID01000025.1"/>
</dbReference>
<feature type="transmembrane region" description="Helical" evidence="5">
    <location>
        <begin position="16"/>
        <end position="39"/>
    </location>
</feature>
<comment type="caution">
    <text evidence="6">The sequence shown here is derived from an EMBL/GenBank/DDBJ whole genome shotgun (WGS) entry which is preliminary data.</text>
</comment>
<dbReference type="GO" id="GO:0097588">
    <property type="term" value="P:archaeal or bacterial-type flagellum-dependent cell motility"/>
    <property type="evidence" value="ECO:0007669"/>
    <property type="project" value="InterPro"/>
</dbReference>
<accession>L9Y252</accession>
<keyword evidence="5" id="KW-0472">Membrane</keyword>
<keyword evidence="6" id="KW-0966">Cell projection</keyword>
<comment type="similarity">
    <text evidence="2 4">Belongs to the archaeal flagellin family.</text>
</comment>
<name>L9Y252_9EURY</name>
<sequence>MFEALTAYDTDDRGQVGIGTLIVFIAMVLVAAIAAGVLINTAGVLQTQASDTGSETQEAVANQIEVVHGVGEISSVEDLDGSNPTHSEDLVDVVNLTVMKSAGSDSIDLSSMTVQYTSDSTDRTLTHAATGNGLIADTGTTGELDGDATSDTFGTTAVAGENDDNELISTEDRVTITLYISAIEAGSDTFGGGEYDNVGLKGGDSATVSLTDQSGAQFTYGISVPSTFGDKSVVEV</sequence>
<evidence type="ECO:0000256" key="1">
    <source>
        <dbReference type="ARBA" id="ARBA00004618"/>
    </source>
</evidence>
<dbReference type="Proteomes" id="UP000011632">
    <property type="component" value="Unassembled WGS sequence"/>
</dbReference>
<dbReference type="InterPro" id="IPR002774">
    <property type="entry name" value="Flagellin_arc-type"/>
</dbReference>
<evidence type="ECO:0000313" key="6">
    <source>
        <dbReference type="EMBL" id="ELY68164.1"/>
    </source>
</evidence>
<dbReference type="STRING" id="1227496.C489_07810"/>
<keyword evidence="5" id="KW-0812">Transmembrane</keyword>
<keyword evidence="6" id="KW-0969">Cilium</keyword>
<proteinExistence type="inferred from homology"/>
<protein>
    <recommendedName>
        <fullName evidence="4">Flagellin</fullName>
    </recommendedName>
</protein>
<dbReference type="Pfam" id="PF01917">
    <property type="entry name" value="Flagellin_arch-type"/>
    <property type="match status" value="1"/>
</dbReference>
<evidence type="ECO:0000256" key="3">
    <source>
        <dbReference type="ARBA" id="ARBA00022440"/>
    </source>
</evidence>
<keyword evidence="3 4" id="KW-0974">Archaeal flagellum</keyword>
<evidence type="ECO:0000256" key="4">
    <source>
        <dbReference type="RuleBase" id="RU361282"/>
    </source>
</evidence>
<comment type="function">
    <text evidence="4">Flagellin is the subunit protein which polymerizes to form the filaments of archaeal flagella.</text>
</comment>
<gene>
    <name evidence="6" type="ORF">C489_07810</name>
</gene>